<accession>A0A0M4TN01</accession>
<sequence>MEFEWDESKAATNLKKHGVSFEEAKTVFDNPLAVIFNDQTHSSINEQREIIIGHSRQNRLLLISFTERSNNIRIISARLATRKECENYERNTF</sequence>
<dbReference type="Proteomes" id="UP000062645">
    <property type="component" value="Chromosome"/>
</dbReference>
<organism evidence="1 2">
    <name type="scientific">Nostoc piscinale CENA21</name>
    <dbReference type="NCBI Taxonomy" id="224013"/>
    <lineage>
        <taxon>Bacteria</taxon>
        <taxon>Bacillati</taxon>
        <taxon>Cyanobacteriota</taxon>
        <taxon>Cyanophyceae</taxon>
        <taxon>Nostocales</taxon>
        <taxon>Nostocaceae</taxon>
        <taxon>Nostoc</taxon>
    </lineage>
</organism>
<dbReference type="KEGG" id="npz:ACX27_22290"/>
<dbReference type="InterPro" id="IPR038573">
    <property type="entry name" value="BrnT_sf"/>
</dbReference>
<name>A0A0M4TN01_9NOSO</name>
<proteinExistence type="predicted"/>
<keyword evidence="2" id="KW-1185">Reference proteome</keyword>
<dbReference type="EMBL" id="CP012036">
    <property type="protein sequence ID" value="ALF54936.1"/>
    <property type="molecule type" value="Genomic_DNA"/>
</dbReference>
<protein>
    <recommendedName>
        <fullName evidence="3">BrnT family toxin</fullName>
    </recommendedName>
</protein>
<dbReference type="Gene3D" id="3.10.450.530">
    <property type="entry name" value="Ribonuclease toxin, BrnT, of type II toxin-antitoxin system"/>
    <property type="match status" value="1"/>
</dbReference>
<gene>
    <name evidence="1" type="ORF">ACX27_22290</name>
</gene>
<dbReference type="AlphaFoldDB" id="A0A0M4TN01"/>
<evidence type="ECO:0000313" key="2">
    <source>
        <dbReference type="Proteomes" id="UP000062645"/>
    </source>
</evidence>
<dbReference type="OrthoDB" id="428036at2"/>
<dbReference type="STRING" id="224013.ACX27_22290"/>
<evidence type="ECO:0000313" key="1">
    <source>
        <dbReference type="EMBL" id="ALF54936.1"/>
    </source>
</evidence>
<dbReference type="RefSeq" id="WP_062295654.1">
    <property type="nucleotide sequence ID" value="NZ_CP012036.1"/>
</dbReference>
<dbReference type="Pfam" id="PF04365">
    <property type="entry name" value="BrnT_toxin"/>
    <property type="match status" value="1"/>
</dbReference>
<reference evidence="2" key="1">
    <citation type="submission" date="2015-07" db="EMBL/GenBank/DDBJ databases">
        <title>Genome Of Nitrogen-Fixing Cyanobacterium Nostoc piscinale CENA21 From Solimoes/Amazon River Floodplain Sediments And Comparative Genomics To Uncover Biosynthetic Natural Products Potential.</title>
        <authorList>
            <person name="Leao T.F."/>
            <person name="Leao P.N."/>
            <person name="Guimaraes P.I."/>
            <person name="de Melo A.G.C."/>
            <person name="Ramos R.T.J."/>
            <person name="Silva A."/>
            <person name="Fiore M.F."/>
            <person name="Schneider M.P.C."/>
        </authorList>
    </citation>
    <scope>NUCLEOTIDE SEQUENCE [LARGE SCALE GENOMIC DNA]</scope>
    <source>
        <strain evidence="2">CENA21</strain>
    </source>
</reference>
<evidence type="ECO:0008006" key="3">
    <source>
        <dbReference type="Google" id="ProtNLM"/>
    </source>
</evidence>
<dbReference type="PATRIC" id="fig|224013.5.peg.5342"/>
<reference evidence="1 2" key="2">
    <citation type="journal article" date="2016" name="Genome Announc.">
        <title>Draft Genome Sequence of the N2-Fixing Cyanobacterium Nostoc piscinale CENA21, Isolated from the Brazilian Amazon Floodplain.</title>
        <authorList>
            <person name="Leao T."/>
            <person name="Guimaraes P.I."/>
            <person name="de Melo A.G."/>
            <person name="Ramos R.T."/>
            <person name="Leao P.N."/>
            <person name="Silva A."/>
            <person name="Fiore M.F."/>
            <person name="Schneider M.P."/>
        </authorList>
    </citation>
    <scope>NUCLEOTIDE SEQUENCE [LARGE SCALE GENOMIC DNA]</scope>
    <source>
        <strain evidence="1 2">CENA21</strain>
    </source>
</reference>
<dbReference type="InterPro" id="IPR007460">
    <property type="entry name" value="BrnT_toxin"/>
</dbReference>